<dbReference type="PANTHER" id="PTHR42085">
    <property type="entry name" value="F-BOX DOMAIN-CONTAINING PROTEIN"/>
    <property type="match status" value="1"/>
</dbReference>
<dbReference type="EMBL" id="BOLY01000001">
    <property type="protein sequence ID" value="GIZ38233.1"/>
    <property type="molecule type" value="Genomic_DNA"/>
</dbReference>
<dbReference type="RefSeq" id="XP_044652720.1">
    <property type="nucleotide sequence ID" value="XM_044796785.1"/>
</dbReference>
<sequence>MITRQQRKHQRVEASSLSHISEPAATGKTSFLDLSAELRNEIYSICLRTPYPVTLLGNRRTLRVCEYSTFGEHGQKAVAPFNPALLRCCKQIKDESISIFYGENAFSFRTSCEAQGFFDRTPDALRHLRFIKVLPISQPKFEIKRLLVTLKGAPRLRKMTLGFGSERPNGAGQGRKQAARFGAKVKMLLEKTLK</sequence>
<protein>
    <submittedName>
        <fullName evidence="1">Uncharacterized protein</fullName>
    </submittedName>
</protein>
<dbReference type="Proteomes" id="UP000825890">
    <property type="component" value="Unassembled WGS sequence"/>
</dbReference>
<name>A0A9P3CGI3_9PEZI</name>
<organism evidence="1 2">
    <name type="scientific">Cercospora kikuchii</name>
    <dbReference type="NCBI Taxonomy" id="84275"/>
    <lineage>
        <taxon>Eukaryota</taxon>
        <taxon>Fungi</taxon>
        <taxon>Dikarya</taxon>
        <taxon>Ascomycota</taxon>
        <taxon>Pezizomycotina</taxon>
        <taxon>Dothideomycetes</taxon>
        <taxon>Dothideomycetidae</taxon>
        <taxon>Mycosphaerellales</taxon>
        <taxon>Mycosphaerellaceae</taxon>
        <taxon>Cercospora</taxon>
    </lineage>
</organism>
<keyword evidence="2" id="KW-1185">Reference proteome</keyword>
<accession>A0A9P3CGI3</accession>
<dbReference type="InterPro" id="IPR038883">
    <property type="entry name" value="AN11006-like"/>
</dbReference>
<evidence type="ECO:0000313" key="2">
    <source>
        <dbReference type="Proteomes" id="UP000825890"/>
    </source>
</evidence>
<evidence type="ECO:0000313" key="1">
    <source>
        <dbReference type="EMBL" id="GIZ38233.1"/>
    </source>
</evidence>
<dbReference type="PANTHER" id="PTHR42085:SF1">
    <property type="entry name" value="F-BOX DOMAIN-CONTAINING PROTEIN"/>
    <property type="match status" value="1"/>
</dbReference>
<dbReference type="GeneID" id="68287230"/>
<dbReference type="OrthoDB" id="3934270at2759"/>
<gene>
    <name evidence="1" type="ORF">CKM354_000165500</name>
</gene>
<reference evidence="1 2" key="1">
    <citation type="submission" date="2021-01" db="EMBL/GenBank/DDBJ databases">
        <title>Cercospora kikuchii MAFF 305040 whole genome shotgun sequence.</title>
        <authorList>
            <person name="Kashiwa T."/>
            <person name="Suzuki T."/>
        </authorList>
    </citation>
    <scope>NUCLEOTIDE SEQUENCE [LARGE SCALE GENOMIC DNA]</scope>
    <source>
        <strain evidence="1 2">MAFF 305040</strain>
    </source>
</reference>
<comment type="caution">
    <text evidence="1">The sequence shown here is derived from an EMBL/GenBank/DDBJ whole genome shotgun (WGS) entry which is preliminary data.</text>
</comment>
<dbReference type="AlphaFoldDB" id="A0A9P3CGI3"/>
<proteinExistence type="predicted"/>